<accession>A0A1C2DKJ0</accession>
<evidence type="ECO:0000259" key="1">
    <source>
        <dbReference type="Pfam" id="PF13400"/>
    </source>
</evidence>
<dbReference type="AlphaFoldDB" id="A0A1C2DKJ0"/>
<comment type="caution">
    <text evidence="2">The sequence shown here is derived from an EMBL/GenBank/DDBJ whole genome shotgun (WGS) entry which is preliminary data.</text>
</comment>
<dbReference type="RefSeq" id="WP_024922273.1">
    <property type="nucleotide sequence ID" value="NZ_MDEO01000035.1"/>
</dbReference>
<name>A0A1C2DKJ0_9HYPH</name>
<evidence type="ECO:0000313" key="2">
    <source>
        <dbReference type="EMBL" id="OCX15183.1"/>
    </source>
</evidence>
<sequence length="345" mass="36495">MLKSFKHFLKSENGSYTPLFAISMVPLFAVLGVSADYTSGVQTRSNMQNALDAATLAITTLPIDSTLAQRQDKLQAFYAANGADGTATLNSFTVDNIGTAKVDTSASYSMPTNFMRVAAINNVTINVNSSATKPPALVQATFNVTKVSGWWDKTVSLFGTPYGSTNPPLMLMKITYTYNKGGDPKGYGTTTISVPNLNGVFQAVQTQTCTTTSTTNNPPAGAIINGNKMTTCSITLDTTGGKGAAIDVTKMDTLFLQMDVPQGNPTKVRSDDPTTSNRLYIDGVEVATGTKVNIFNAVPCGQTSQQAWEDGGSPVPAPIVNADFFYSVTGKCAFSQRPSGTTLTQ</sequence>
<dbReference type="OrthoDB" id="8076371at2"/>
<evidence type="ECO:0000313" key="3">
    <source>
        <dbReference type="Proteomes" id="UP000094412"/>
    </source>
</evidence>
<reference evidence="2 3" key="1">
    <citation type="submission" date="2016-08" db="EMBL/GenBank/DDBJ databases">
        <title>Whole genome sequence of Mesorhizobium sp. strain UASWS1009 isolated from industrial sewage.</title>
        <authorList>
            <person name="Crovadore J."/>
            <person name="Calmin G."/>
            <person name="Chablais R."/>
            <person name="Cochard B."/>
            <person name="Lefort F."/>
        </authorList>
    </citation>
    <scope>NUCLEOTIDE SEQUENCE [LARGE SCALE GENOMIC DNA]</scope>
    <source>
        <strain evidence="2 3">UASWS1009</strain>
    </source>
</reference>
<proteinExistence type="predicted"/>
<dbReference type="EMBL" id="MDEO01000035">
    <property type="protein sequence ID" value="OCX15183.1"/>
    <property type="molecule type" value="Genomic_DNA"/>
</dbReference>
<gene>
    <name evidence="2" type="ORF">QV13_21570</name>
</gene>
<organism evidence="2 3">
    <name type="scientific">Mesorhizobium hungaricum</name>
    <dbReference type="NCBI Taxonomy" id="1566387"/>
    <lineage>
        <taxon>Bacteria</taxon>
        <taxon>Pseudomonadati</taxon>
        <taxon>Pseudomonadota</taxon>
        <taxon>Alphaproteobacteria</taxon>
        <taxon>Hyphomicrobiales</taxon>
        <taxon>Phyllobacteriaceae</taxon>
        <taxon>Mesorhizobium</taxon>
    </lineage>
</organism>
<dbReference type="STRING" id="1566387.QV13_21570"/>
<dbReference type="InterPro" id="IPR028087">
    <property type="entry name" value="Tad_N"/>
</dbReference>
<dbReference type="Pfam" id="PF13400">
    <property type="entry name" value="Tad"/>
    <property type="match status" value="1"/>
</dbReference>
<dbReference type="Proteomes" id="UP000094412">
    <property type="component" value="Unassembled WGS sequence"/>
</dbReference>
<keyword evidence="3" id="KW-1185">Reference proteome</keyword>
<protein>
    <recommendedName>
        <fullName evidence="1">Putative Flp pilus-assembly TadG-like N-terminal domain-containing protein</fullName>
    </recommendedName>
</protein>
<feature type="domain" description="Putative Flp pilus-assembly TadG-like N-terminal" evidence="1">
    <location>
        <begin position="14"/>
        <end position="57"/>
    </location>
</feature>